<evidence type="ECO:0000313" key="1">
    <source>
        <dbReference type="EMBL" id="PIA50541.1"/>
    </source>
</evidence>
<accession>A0A2G5E4A7</accession>
<sequence>MQTDVLVFIGHGGFGFDYCISCALNLSDLKSYICKKLFSLNPSSFSLAFSIFPYNKSGNLDTDLDVMHLA</sequence>
<dbReference type="AlphaFoldDB" id="A0A2G5E4A7"/>
<dbReference type="EMBL" id="KZ305029">
    <property type="protein sequence ID" value="PIA50541.1"/>
    <property type="molecule type" value="Genomic_DNA"/>
</dbReference>
<name>A0A2G5E4A7_AQUCA</name>
<reference evidence="1 2" key="1">
    <citation type="submission" date="2017-09" db="EMBL/GenBank/DDBJ databases">
        <title>WGS assembly of Aquilegia coerulea Goldsmith.</title>
        <authorList>
            <person name="Hodges S."/>
            <person name="Kramer E."/>
            <person name="Nordborg M."/>
            <person name="Tomkins J."/>
            <person name="Borevitz J."/>
            <person name="Derieg N."/>
            <person name="Yan J."/>
            <person name="Mihaltcheva S."/>
            <person name="Hayes R.D."/>
            <person name="Rokhsar D."/>
        </authorList>
    </citation>
    <scope>NUCLEOTIDE SEQUENCE [LARGE SCALE GENOMIC DNA]</scope>
    <source>
        <strain evidence="2">cv. Goldsmith</strain>
    </source>
</reference>
<gene>
    <name evidence="1" type="ORF">AQUCO_01200010v1</name>
</gene>
<dbReference type="Proteomes" id="UP000230069">
    <property type="component" value="Unassembled WGS sequence"/>
</dbReference>
<dbReference type="InParanoid" id="A0A2G5E4A7"/>
<proteinExistence type="predicted"/>
<evidence type="ECO:0000313" key="2">
    <source>
        <dbReference type="Proteomes" id="UP000230069"/>
    </source>
</evidence>
<keyword evidence="2" id="KW-1185">Reference proteome</keyword>
<organism evidence="1 2">
    <name type="scientific">Aquilegia coerulea</name>
    <name type="common">Rocky mountain columbine</name>
    <dbReference type="NCBI Taxonomy" id="218851"/>
    <lineage>
        <taxon>Eukaryota</taxon>
        <taxon>Viridiplantae</taxon>
        <taxon>Streptophyta</taxon>
        <taxon>Embryophyta</taxon>
        <taxon>Tracheophyta</taxon>
        <taxon>Spermatophyta</taxon>
        <taxon>Magnoliopsida</taxon>
        <taxon>Ranunculales</taxon>
        <taxon>Ranunculaceae</taxon>
        <taxon>Thalictroideae</taxon>
        <taxon>Aquilegia</taxon>
    </lineage>
</organism>
<protein>
    <submittedName>
        <fullName evidence="1">Uncharacterized protein</fullName>
    </submittedName>
</protein>